<dbReference type="EC" id="2.1.1.113" evidence="2"/>
<dbReference type="Gene3D" id="3.40.50.150">
    <property type="entry name" value="Vaccinia Virus protein VP39"/>
    <property type="match status" value="2"/>
</dbReference>
<evidence type="ECO:0000256" key="1">
    <source>
        <dbReference type="ARBA" id="ARBA00010203"/>
    </source>
</evidence>
<evidence type="ECO:0000256" key="3">
    <source>
        <dbReference type="ARBA" id="ARBA00022603"/>
    </source>
</evidence>
<comment type="similarity">
    <text evidence="1">Belongs to the N(4)/N(6)-methyltransferase family. N(4) subfamily.</text>
</comment>
<dbReference type="PROSITE" id="PS00093">
    <property type="entry name" value="N4_MTASE"/>
    <property type="match status" value="1"/>
</dbReference>
<name>B1VEZ3_CORU7</name>
<evidence type="ECO:0000259" key="9">
    <source>
        <dbReference type="Pfam" id="PF01555"/>
    </source>
</evidence>
<dbReference type="GO" id="GO:0008170">
    <property type="term" value="F:N-methyltransferase activity"/>
    <property type="evidence" value="ECO:0007669"/>
    <property type="project" value="InterPro"/>
</dbReference>
<keyword evidence="7" id="KW-0238">DNA-binding</keyword>
<protein>
    <recommendedName>
        <fullName evidence="2">site-specific DNA-methyltransferase (cytosine-N(4)-specific)</fullName>
        <ecNumber evidence="2">2.1.1.113</ecNumber>
    </recommendedName>
</protein>
<evidence type="ECO:0000256" key="5">
    <source>
        <dbReference type="ARBA" id="ARBA00022691"/>
    </source>
</evidence>
<organism evidence="10 11">
    <name type="scientific">Corynebacterium urealyticum (strain ATCC 43042 / DSM 7109)</name>
    <dbReference type="NCBI Taxonomy" id="504474"/>
    <lineage>
        <taxon>Bacteria</taxon>
        <taxon>Bacillati</taxon>
        <taxon>Actinomycetota</taxon>
        <taxon>Actinomycetes</taxon>
        <taxon>Mycobacteriales</taxon>
        <taxon>Corynebacteriaceae</taxon>
        <taxon>Corynebacterium</taxon>
    </lineage>
</organism>
<evidence type="ECO:0000313" key="10">
    <source>
        <dbReference type="EMBL" id="CAQ04332.1"/>
    </source>
</evidence>
<dbReference type="GO" id="GO:0003677">
    <property type="term" value="F:DNA binding"/>
    <property type="evidence" value="ECO:0007669"/>
    <property type="project" value="UniProtKB-KW"/>
</dbReference>
<keyword evidence="4" id="KW-0808">Transferase</keyword>
<evidence type="ECO:0000256" key="4">
    <source>
        <dbReference type="ARBA" id="ARBA00022679"/>
    </source>
</evidence>
<reference evidence="10 11" key="1">
    <citation type="journal article" date="2008" name="J. Biotechnol.">
        <title>The lifestyle of Corynebacterium urealyticum derived from its complete genome sequence established by pyrosequencing.</title>
        <authorList>
            <person name="Tauch A."/>
            <person name="Trost E."/>
            <person name="Tilker A."/>
            <person name="Ludewig U."/>
            <person name="Schneiker S."/>
            <person name="Goesmann A."/>
            <person name="Arnold W."/>
            <person name="Bekel T."/>
            <person name="Brinkrolf K."/>
            <person name="Brune I."/>
            <person name="Goetker S."/>
            <person name="Kalinowski J."/>
            <person name="Kamp P.-B."/>
            <person name="Lobo F.P."/>
            <person name="Viehoever P."/>
            <person name="Weisshaar B."/>
            <person name="Soriano F."/>
            <person name="Droege M."/>
            <person name="Puehler A."/>
        </authorList>
    </citation>
    <scope>NUCLEOTIDE SEQUENCE [LARGE SCALE GENOMIC DNA]</scope>
    <source>
        <strain evidence="11">ATCC 43042 / DSM 7109</strain>
    </source>
</reference>
<evidence type="ECO:0000256" key="8">
    <source>
        <dbReference type="ARBA" id="ARBA00049120"/>
    </source>
</evidence>
<dbReference type="GO" id="GO:0009307">
    <property type="term" value="P:DNA restriction-modification system"/>
    <property type="evidence" value="ECO:0007669"/>
    <property type="project" value="UniProtKB-KW"/>
</dbReference>
<gene>
    <name evidence="10" type="ordered locus">cu0372</name>
</gene>
<dbReference type="AlphaFoldDB" id="B1VEZ3"/>
<dbReference type="HOGENOM" id="CLU_107995_0_0_11"/>
<evidence type="ECO:0000313" key="11">
    <source>
        <dbReference type="Proteomes" id="UP000001727"/>
    </source>
</evidence>
<comment type="catalytic activity">
    <reaction evidence="8">
        <text>a 2'-deoxycytidine in DNA + S-adenosyl-L-methionine = an N(4)-methyl-2'-deoxycytidine in DNA + S-adenosyl-L-homocysteine + H(+)</text>
        <dbReference type="Rhea" id="RHEA:16857"/>
        <dbReference type="Rhea" id="RHEA-COMP:11369"/>
        <dbReference type="Rhea" id="RHEA-COMP:13674"/>
        <dbReference type="ChEBI" id="CHEBI:15378"/>
        <dbReference type="ChEBI" id="CHEBI:57856"/>
        <dbReference type="ChEBI" id="CHEBI:59789"/>
        <dbReference type="ChEBI" id="CHEBI:85452"/>
        <dbReference type="ChEBI" id="CHEBI:137933"/>
        <dbReference type="EC" id="2.1.1.113"/>
    </reaction>
</comment>
<evidence type="ECO:0000256" key="7">
    <source>
        <dbReference type="ARBA" id="ARBA00023125"/>
    </source>
</evidence>
<dbReference type="InterPro" id="IPR002941">
    <property type="entry name" value="DNA_methylase_N4/N6"/>
</dbReference>
<keyword evidence="6" id="KW-0680">Restriction system</keyword>
<keyword evidence="3" id="KW-0489">Methyltransferase</keyword>
<dbReference type="SUPFAM" id="SSF53335">
    <property type="entry name" value="S-adenosyl-L-methionine-dependent methyltransferases"/>
    <property type="match status" value="1"/>
</dbReference>
<keyword evidence="11" id="KW-1185">Reference proteome</keyword>
<proteinExistence type="inferred from homology"/>
<dbReference type="InterPro" id="IPR029063">
    <property type="entry name" value="SAM-dependent_MTases_sf"/>
</dbReference>
<dbReference type="GO" id="GO:0015667">
    <property type="term" value="F:site-specific DNA-methyltransferase (cytosine-N4-specific) activity"/>
    <property type="evidence" value="ECO:0007669"/>
    <property type="project" value="UniProtKB-EC"/>
</dbReference>
<dbReference type="KEGG" id="cur:cu0372"/>
<dbReference type="Pfam" id="PF01555">
    <property type="entry name" value="N6_N4_Mtase"/>
    <property type="match status" value="1"/>
</dbReference>
<dbReference type="STRING" id="504474.cu0372"/>
<evidence type="ECO:0000256" key="2">
    <source>
        <dbReference type="ARBA" id="ARBA00012185"/>
    </source>
</evidence>
<sequence>MPQNATGRSLVFLGRRAKLQVMTPSPPLDAPTAAPATPLRTSIAEFLVDRPAGADEDVHMCTAIVDHVIRAYSAPGDLVFDPFAGFGTTLIRAVRLDRRAGGIELLPERVAQIRAAAPGASVVAGDARRILPMLASSSEHRQENEPRPVVDLVLTSPPYMAATEGEADPLEAYECGGGDYRRYLAELGGVAAECARLVVPGGHVVWNVGDIRHAGALTPLIADCAELLAEHLEQVAVVEIEWDEYPHDIIRDALLVFRRKA</sequence>
<accession>B1VEZ3</accession>
<dbReference type="eggNOG" id="COG0863">
    <property type="taxonomic scope" value="Bacteria"/>
</dbReference>
<dbReference type="Proteomes" id="UP000001727">
    <property type="component" value="Chromosome"/>
</dbReference>
<dbReference type="EMBL" id="AM942444">
    <property type="protein sequence ID" value="CAQ04332.1"/>
    <property type="molecule type" value="Genomic_DNA"/>
</dbReference>
<keyword evidence="5" id="KW-0949">S-adenosyl-L-methionine</keyword>
<dbReference type="InterPro" id="IPR017985">
    <property type="entry name" value="MeTrfase_CN4_CS"/>
</dbReference>
<evidence type="ECO:0000256" key="6">
    <source>
        <dbReference type="ARBA" id="ARBA00022747"/>
    </source>
</evidence>
<dbReference type="GO" id="GO:0032259">
    <property type="term" value="P:methylation"/>
    <property type="evidence" value="ECO:0007669"/>
    <property type="project" value="UniProtKB-KW"/>
</dbReference>
<feature type="domain" description="DNA methylase N-4/N-6" evidence="9">
    <location>
        <begin position="63"/>
        <end position="113"/>
    </location>
</feature>